<dbReference type="EMBL" id="REGN01001935">
    <property type="protein sequence ID" value="RNA31504.1"/>
    <property type="molecule type" value="Genomic_DNA"/>
</dbReference>
<evidence type="ECO:0000313" key="3">
    <source>
        <dbReference type="Proteomes" id="UP000276133"/>
    </source>
</evidence>
<feature type="transmembrane region" description="Helical" evidence="1">
    <location>
        <begin position="6"/>
        <end position="32"/>
    </location>
</feature>
<accession>A0A3M7S6Q2</accession>
<sequence>MNYIYWYIWFTLSIILYHYVILMLAEFGYMIVLRANYNKIPIEIFLFKLNLEKSCKVPVCEESN</sequence>
<keyword evidence="1" id="KW-1133">Transmembrane helix</keyword>
<comment type="caution">
    <text evidence="2">The sequence shown here is derived from an EMBL/GenBank/DDBJ whole genome shotgun (WGS) entry which is preliminary data.</text>
</comment>
<gene>
    <name evidence="2" type="ORF">BpHYR1_008259</name>
</gene>
<evidence type="ECO:0000256" key="1">
    <source>
        <dbReference type="SAM" id="Phobius"/>
    </source>
</evidence>
<keyword evidence="1" id="KW-0472">Membrane</keyword>
<keyword evidence="3" id="KW-1185">Reference proteome</keyword>
<proteinExistence type="predicted"/>
<reference evidence="2 3" key="1">
    <citation type="journal article" date="2018" name="Sci. Rep.">
        <title>Genomic signatures of local adaptation to the degree of environmental predictability in rotifers.</title>
        <authorList>
            <person name="Franch-Gras L."/>
            <person name="Hahn C."/>
            <person name="Garcia-Roger E.M."/>
            <person name="Carmona M.J."/>
            <person name="Serra M."/>
            <person name="Gomez A."/>
        </authorList>
    </citation>
    <scope>NUCLEOTIDE SEQUENCE [LARGE SCALE GENOMIC DNA]</scope>
    <source>
        <strain evidence="2">HYR1</strain>
    </source>
</reference>
<dbReference type="AlphaFoldDB" id="A0A3M7S6Q2"/>
<evidence type="ECO:0000313" key="2">
    <source>
        <dbReference type="EMBL" id="RNA31504.1"/>
    </source>
</evidence>
<keyword evidence="1" id="KW-0812">Transmembrane</keyword>
<protein>
    <submittedName>
        <fullName evidence="2">Uncharacterized protein</fullName>
    </submittedName>
</protein>
<dbReference type="Proteomes" id="UP000276133">
    <property type="component" value="Unassembled WGS sequence"/>
</dbReference>
<name>A0A3M7S6Q2_BRAPC</name>
<organism evidence="2 3">
    <name type="scientific">Brachionus plicatilis</name>
    <name type="common">Marine rotifer</name>
    <name type="synonym">Brachionus muelleri</name>
    <dbReference type="NCBI Taxonomy" id="10195"/>
    <lineage>
        <taxon>Eukaryota</taxon>
        <taxon>Metazoa</taxon>
        <taxon>Spiralia</taxon>
        <taxon>Gnathifera</taxon>
        <taxon>Rotifera</taxon>
        <taxon>Eurotatoria</taxon>
        <taxon>Monogononta</taxon>
        <taxon>Pseudotrocha</taxon>
        <taxon>Ploima</taxon>
        <taxon>Brachionidae</taxon>
        <taxon>Brachionus</taxon>
    </lineage>
</organism>